<keyword evidence="1" id="KW-0472">Membrane</keyword>
<dbReference type="Proteomes" id="UP001241472">
    <property type="component" value="Unassembled WGS sequence"/>
</dbReference>
<evidence type="ECO:0000313" key="3">
    <source>
        <dbReference type="Proteomes" id="UP001241472"/>
    </source>
</evidence>
<keyword evidence="3" id="KW-1185">Reference proteome</keyword>
<feature type="transmembrane region" description="Helical" evidence="1">
    <location>
        <begin position="12"/>
        <end position="33"/>
    </location>
</feature>
<sequence length="38" mass="4368">MSSAQEKIWRNCFSTAPAVVSVISFTFILFMIAEGWLW</sequence>
<proteinExistence type="predicted"/>
<dbReference type="EMBL" id="JAUSRF010000011">
    <property type="protein sequence ID" value="MDP9838700.1"/>
    <property type="molecule type" value="Genomic_DNA"/>
</dbReference>
<keyword evidence="1" id="KW-1133">Transmembrane helix</keyword>
<gene>
    <name evidence="2" type="ORF">J2T09_003472</name>
</gene>
<organism evidence="2 3">
    <name type="scientific">Neorhizobium huautlense</name>
    <dbReference type="NCBI Taxonomy" id="67774"/>
    <lineage>
        <taxon>Bacteria</taxon>
        <taxon>Pseudomonadati</taxon>
        <taxon>Pseudomonadota</taxon>
        <taxon>Alphaproteobacteria</taxon>
        <taxon>Hyphomicrobiales</taxon>
        <taxon>Rhizobiaceae</taxon>
        <taxon>Rhizobium/Agrobacterium group</taxon>
        <taxon>Neorhizobium</taxon>
    </lineage>
</organism>
<protein>
    <submittedName>
        <fullName evidence="2">Uncharacterized protein</fullName>
    </submittedName>
</protein>
<name>A0ABT9PWV3_9HYPH</name>
<evidence type="ECO:0000313" key="2">
    <source>
        <dbReference type="EMBL" id="MDP9838700.1"/>
    </source>
</evidence>
<reference evidence="2 3" key="1">
    <citation type="submission" date="2023-07" db="EMBL/GenBank/DDBJ databases">
        <title>Sorghum-associated microbial communities from plants grown in Nebraska, USA.</title>
        <authorList>
            <person name="Schachtman D."/>
        </authorList>
    </citation>
    <scope>NUCLEOTIDE SEQUENCE [LARGE SCALE GENOMIC DNA]</scope>
    <source>
        <strain evidence="2 3">DS1307</strain>
    </source>
</reference>
<accession>A0ABT9PWV3</accession>
<comment type="caution">
    <text evidence="2">The sequence shown here is derived from an EMBL/GenBank/DDBJ whole genome shotgun (WGS) entry which is preliminary data.</text>
</comment>
<keyword evidence="1" id="KW-0812">Transmembrane</keyword>
<evidence type="ECO:0000256" key="1">
    <source>
        <dbReference type="SAM" id="Phobius"/>
    </source>
</evidence>